<evidence type="ECO:0000256" key="1">
    <source>
        <dbReference type="ARBA" id="ARBA00004141"/>
    </source>
</evidence>
<organism evidence="7 8">
    <name type="scientific">Fusarium poae</name>
    <dbReference type="NCBI Taxonomy" id="36050"/>
    <lineage>
        <taxon>Eukaryota</taxon>
        <taxon>Fungi</taxon>
        <taxon>Dikarya</taxon>
        <taxon>Ascomycota</taxon>
        <taxon>Pezizomycotina</taxon>
        <taxon>Sordariomycetes</taxon>
        <taxon>Hypocreomycetidae</taxon>
        <taxon>Hypocreales</taxon>
        <taxon>Nectriaceae</taxon>
        <taxon>Fusarium</taxon>
    </lineage>
</organism>
<reference evidence="7 8" key="1">
    <citation type="submission" date="2016-06" db="EMBL/GenBank/DDBJ databases">
        <title>Living apart together: crosstalk between the core and supernumerary genomes in a fungal plant pathogen.</title>
        <authorList>
            <person name="Vanheule A."/>
            <person name="Audenaert K."/>
            <person name="Warris S."/>
            <person name="Van De Geest H."/>
            <person name="Schijlen E."/>
            <person name="Hofte M."/>
            <person name="De Saeger S."/>
            <person name="Haesaert G."/>
            <person name="Waalwijk C."/>
            <person name="Van Der Lee T."/>
        </authorList>
    </citation>
    <scope>NUCLEOTIDE SEQUENCE [LARGE SCALE GENOMIC DNA]</scope>
    <source>
        <strain evidence="7 8">2516</strain>
    </source>
</reference>
<evidence type="ECO:0000313" key="7">
    <source>
        <dbReference type="EMBL" id="OBS20087.1"/>
    </source>
</evidence>
<protein>
    <submittedName>
        <fullName evidence="7">Uncharacterized protein</fullName>
    </submittedName>
</protein>
<evidence type="ECO:0000256" key="4">
    <source>
        <dbReference type="ARBA" id="ARBA00023136"/>
    </source>
</evidence>
<evidence type="ECO:0000313" key="8">
    <source>
        <dbReference type="Proteomes" id="UP000091967"/>
    </source>
</evidence>
<evidence type="ECO:0000256" key="6">
    <source>
        <dbReference type="SAM" id="Phobius"/>
    </source>
</evidence>
<dbReference type="Gene3D" id="1.20.58.340">
    <property type="entry name" value="Magnesium transport protein CorA, transmembrane region"/>
    <property type="match status" value="1"/>
</dbReference>
<keyword evidence="8" id="KW-1185">Reference proteome</keyword>
<dbReference type="SUPFAM" id="SSF144083">
    <property type="entry name" value="Magnesium transport protein CorA, transmembrane region"/>
    <property type="match status" value="1"/>
</dbReference>
<dbReference type="AlphaFoldDB" id="A0A1B8AHT2"/>
<feature type="transmembrane region" description="Helical" evidence="6">
    <location>
        <begin position="461"/>
        <end position="481"/>
    </location>
</feature>
<proteinExistence type="predicted"/>
<comment type="caution">
    <text evidence="7">The sequence shown here is derived from an EMBL/GenBank/DDBJ whole genome shotgun (WGS) entry which is preliminary data.</text>
</comment>
<comment type="subcellular location">
    <subcellularLocation>
        <location evidence="1">Membrane</location>
        <topology evidence="1">Multi-pass membrane protein</topology>
    </subcellularLocation>
</comment>
<dbReference type="InterPro" id="IPR045863">
    <property type="entry name" value="CorA_TM1_TM2"/>
</dbReference>
<evidence type="ECO:0000256" key="5">
    <source>
        <dbReference type="SAM" id="MobiDB-lite"/>
    </source>
</evidence>
<dbReference type="GO" id="GO:0016020">
    <property type="term" value="C:membrane"/>
    <property type="evidence" value="ECO:0007669"/>
    <property type="project" value="UniProtKB-SubCell"/>
</dbReference>
<feature type="compositionally biased region" description="Basic and acidic residues" evidence="5">
    <location>
        <begin position="263"/>
        <end position="282"/>
    </location>
</feature>
<dbReference type="OMA" id="IRECDHI"/>
<feature type="region of interest" description="Disordered" evidence="5">
    <location>
        <begin position="261"/>
        <end position="282"/>
    </location>
</feature>
<keyword evidence="2 6" id="KW-0812">Transmembrane</keyword>
<keyword evidence="4 6" id="KW-0472">Membrane</keyword>
<feature type="transmembrane region" description="Helical" evidence="6">
    <location>
        <begin position="501"/>
        <end position="520"/>
    </location>
</feature>
<dbReference type="STRING" id="36050.A0A1B8AHT2"/>
<dbReference type="Proteomes" id="UP000091967">
    <property type="component" value="Unassembled WGS sequence"/>
</dbReference>
<feature type="region of interest" description="Disordered" evidence="5">
    <location>
        <begin position="34"/>
        <end position="60"/>
    </location>
</feature>
<dbReference type="EMBL" id="LYXU01000004">
    <property type="protein sequence ID" value="OBS20087.1"/>
    <property type="molecule type" value="Genomic_DNA"/>
</dbReference>
<evidence type="ECO:0000256" key="3">
    <source>
        <dbReference type="ARBA" id="ARBA00022989"/>
    </source>
</evidence>
<feature type="compositionally biased region" description="Polar residues" evidence="5">
    <location>
        <begin position="34"/>
        <end position="54"/>
    </location>
</feature>
<name>A0A1B8AHT2_FUSPO</name>
<evidence type="ECO:0000256" key="2">
    <source>
        <dbReference type="ARBA" id="ARBA00022692"/>
    </source>
</evidence>
<sequence length="544" mass="61779">MSWLNRHPKLRSEDWDLLDFEPHPNEAFTISLNEPSCQSEDSNNPGNDSTVTKQTSRKHLDGESDLEQWLKQISDSTPGQSASVDETNNNYSTINLILASQMSSLDELPFTQNAFSEIMSQMDIHGSIVRAINRNTQCIFSALPFNWTCGDSTIPSIVYNCRTAGSWEGDMALSVTFFPETLTTNAVWYGCDMKEHRSYGHNLTNADIITSRLTNFDGDCFHPLILPTMFAEFERERHVGLVRKYMTQSVQRINDLAYPNLHANERSETDSSRLSEKRSDGDYDLPKKLKTVLSHLRPVSRTEASTSTEKTLASQNISYTQPWMEEKDAPEPAVILWQNTSFLSNGLLNWQTQLRKMLQQVQDLEDTNFGISTAENSPKVECKLARLCTVGTRIKTRIQDLIDEYDEHIRQCNHITEGLRLATQLELNDIGHKDARTNQEIARVNLKVAQMTRLDSSLMRSIATLGMIFLPATFVSTFFSMDFFRWSGEDGKSQELISSYFWVYIVVAIGLTVLTMSIFYSCVLRAPSVEVDEESTCSLENIPK</sequence>
<keyword evidence="3 6" id="KW-1133">Transmembrane helix</keyword>
<accession>A0A1B8AHT2</accession>
<gene>
    <name evidence="7" type="ORF">FPOA_11808</name>
</gene>